<name>A0ABU5QRN9_9BACT</name>
<dbReference type="Proteomes" id="UP001304671">
    <property type="component" value="Unassembled WGS sequence"/>
</dbReference>
<keyword evidence="2" id="KW-1185">Reference proteome</keyword>
<comment type="caution">
    <text evidence="1">The sequence shown here is derived from an EMBL/GenBank/DDBJ whole genome shotgun (WGS) entry which is preliminary data.</text>
</comment>
<accession>A0ABU5QRN9</accession>
<evidence type="ECO:0000313" key="2">
    <source>
        <dbReference type="Proteomes" id="UP001304671"/>
    </source>
</evidence>
<protein>
    <submittedName>
        <fullName evidence="1">Uncharacterized protein</fullName>
    </submittedName>
</protein>
<gene>
    <name evidence="1" type="ORF">VB264_18210</name>
</gene>
<proteinExistence type="predicted"/>
<dbReference type="EMBL" id="JAYFUL010000036">
    <property type="protein sequence ID" value="MEA5259736.1"/>
    <property type="molecule type" value="Genomic_DNA"/>
</dbReference>
<sequence length="203" mass="24145">MKINTDPQIFQRTNSISSEIEKDNSISERLLLFEGFRRIYEVNVKINDMLHEEIYSLGTINRLIPEDVLENKSEIIYKNDENFENNKTIIGMFGKLMVHMYLTWEMFNENEFVRELYPINPYHFFVRIFERGIGINTEHGGTLRMTIFSGFSLGKLLSKENYQETPYLVSTDDEYLDKINAYYAEHNELPPWLEEDNKRGYIL</sequence>
<dbReference type="RefSeq" id="WP_323251618.1">
    <property type="nucleotide sequence ID" value="NZ_JAYFUL010000036.1"/>
</dbReference>
<reference evidence="1 2" key="1">
    <citation type="submission" date="2023-12" db="EMBL/GenBank/DDBJ databases">
        <title>Novel species of the genus Arcicella isolated from rivers.</title>
        <authorList>
            <person name="Lu H."/>
        </authorList>
    </citation>
    <scope>NUCLEOTIDE SEQUENCE [LARGE SCALE GENOMIC DNA]</scope>
    <source>
        <strain evidence="1 2">LMG 21963</strain>
    </source>
</reference>
<organism evidence="1 2">
    <name type="scientific">Arcicella aquatica</name>
    <dbReference type="NCBI Taxonomy" id="217141"/>
    <lineage>
        <taxon>Bacteria</taxon>
        <taxon>Pseudomonadati</taxon>
        <taxon>Bacteroidota</taxon>
        <taxon>Cytophagia</taxon>
        <taxon>Cytophagales</taxon>
        <taxon>Flectobacillaceae</taxon>
        <taxon>Arcicella</taxon>
    </lineage>
</organism>
<evidence type="ECO:0000313" key="1">
    <source>
        <dbReference type="EMBL" id="MEA5259736.1"/>
    </source>
</evidence>